<dbReference type="InterPro" id="IPR004360">
    <property type="entry name" value="Glyas_Fos-R_dOase_dom"/>
</dbReference>
<name>A0A6S7DWU9_9BURK</name>
<protein>
    <recommendedName>
        <fullName evidence="1">VOC domain-containing protein</fullName>
    </recommendedName>
</protein>
<evidence type="ECO:0000313" key="3">
    <source>
        <dbReference type="Proteomes" id="UP000494117"/>
    </source>
</evidence>
<dbReference type="Proteomes" id="UP000494117">
    <property type="component" value="Unassembled WGS sequence"/>
</dbReference>
<dbReference type="RefSeq" id="WP_175207996.1">
    <property type="nucleotide sequence ID" value="NZ_CADILG010000023.1"/>
</dbReference>
<dbReference type="AlphaFoldDB" id="A0A6S7DWU9"/>
<dbReference type="InterPro" id="IPR029068">
    <property type="entry name" value="Glyas_Bleomycin-R_OHBP_Dase"/>
</dbReference>
<organism evidence="2 3">
    <name type="scientific">Achromobacter anxifer</name>
    <dbReference type="NCBI Taxonomy" id="1287737"/>
    <lineage>
        <taxon>Bacteria</taxon>
        <taxon>Pseudomonadati</taxon>
        <taxon>Pseudomonadota</taxon>
        <taxon>Betaproteobacteria</taxon>
        <taxon>Burkholderiales</taxon>
        <taxon>Alcaligenaceae</taxon>
        <taxon>Achromobacter</taxon>
    </lineage>
</organism>
<dbReference type="PROSITE" id="PS51819">
    <property type="entry name" value="VOC"/>
    <property type="match status" value="1"/>
</dbReference>
<dbReference type="EMBL" id="CADILG010000023">
    <property type="protein sequence ID" value="CAB3879973.1"/>
    <property type="molecule type" value="Genomic_DNA"/>
</dbReference>
<dbReference type="Gene3D" id="3.10.180.10">
    <property type="entry name" value="2,3-Dihydroxybiphenyl 1,2-Dioxygenase, domain 1"/>
    <property type="match status" value="1"/>
</dbReference>
<proteinExistence type="predicted"/>
<sequence length="123" mass="13690">MQIDHLILRVADAARSISFYQQVLALPHASAPPFEVLRLGNGCVIDLLEQAPNDPVHLALEVDRKAFEAVYQRLRTLGLPFGSDAFTRDGGIGWQYGARGWADALYFHDPDLHSIEVRTYDAA</sequence>
<evidence type="ECO:0000313" key="2">
    <source>
        <dbReference type="EMBL" id="CAB3879973.1"/>
    </source>
</evidence>
<accession>A0A6S7DWU9</accession>
<evidence type="ECO:0000259" key="1">
    <source>
        <dbReference type="PROSITE" id="PS51819"/>
    </source>
</evidence>
<dbReference type="InterPro" id="IPR037523">
    <property type="entry name" value="VOC_core"/>
</dbReference>
<reference evidence="2 3" key="1">
    <citation type="submission" date="2020-04" db="EMBL/GenBank/DDBJ databases">
        <authorList>
            <person name="De Canck E."/>
        </authorList>
    </citation>
    <scope>NUCLEOTIDE SEQUENCE [LARGE SCALE GENOMIC DNA]</scope>
    <source>
        <strain evidence="2 3">LMG 26858</strain>
    </source>
</reference>
<dbReference type="Pfam" id="PF00903">
    <property type="entry name" value="Glyoxalase"/>
    <property type="match status" value="1"/>
</dbReference>
<gene>
    <name evidence="2" type="ORF">LMG26858_03175</name>
</gene>
<dbReference type="SUPFAM" id="SSF54593">
    <property type="entry name" value="Glyoxalase/Bleomycin resistance protein/Dihydroxybiphenyl dioxygenase"/>
    <property type="match status" value="1"/>
</dbReference>
<feature type="domain" description="VOC" evidence="1">
    <location>
        <begin position="2"/>
        <end position="120"/>
    </location>
</feature>
<keyword evidence="3" id="KW-1185">Reference proteome</keyword>